<organism evidence="1 2">
    <name type="scientific">Penicillium rubens (strain ATCC 28089 / DSM 1075 / NRRL 1951 / Wisconsin 54-1255)</name>
    <name type="common">Penicillium chrysogenum</name>
    <dbReference type="NCBI Taxonomy" id="500485"/>
    <lineage>
        <taxon>Eukaryota</taxon>
        <taxon>Fungi</taxon>
        <taxon>Dikarya</taxon>
        <taxon>Ascomycota</taxon>
        <taxon>Pezizomycotina</taxon>
        <taxon>Eurotiomycetes</taxon>
        <taxon>Eurotiomycetidae</taxon>
        <taxon>Eurotiales</taxon>
        <taxon>Aspergillaceae</taxon>
        <taxon>Penicillium</taxon>
        <taxon>Penicillium chrysogenum species complex</taxon>
    </lineage>
</organism>
<dbReference type="OrthoDB" id="4349688at2759"/>
<dbReference type="Proteomes" id="UP000000724">
    <property type="component" value="Contig Pc00c20"/>
</dbReference>
<dbReference type="EMBL" id="AM920435">
    <property type="protein sequence ID" value="CAP86529.1"/>
    <property type="molecule type" value="Genomic_DNA"/>
</dbReference>
<reference evidence="1 2" key="1">
    <citation type="journal article" date="2008" name="Nat. Biotechnol.">
        <title>Genome sequencing and analysis of the filamentous fungus Penicillium chrysogenum.</title>
        <authorList>
            <person name="van den Berg M.A."/>
            <person name="Albang R."/>
            <person name="Albermann K."/>
            <person name="Badger J.H."/>
            <person name="Daran J.-M."/>
            <person name="Driessen A.J.M."/>
            <person name="Garcia-Estrada C."/>
            <person name="Fedorova N.D."/>
            <person name="Harris D.M."/>
            <person name="Heijne W.H.M."/>
            <person name="Joardar V.S."/>
            <person name="Kiel J.A.K.W."/>
            <person name="Kovalchuk A."/>
            <person name="Martin J.F."/>
            <person name="Nierman W.C."/>
            <person name="Nijland J.G."/>
            <person name="Pronk J.T."/>
            <person name="Roubos J.A."/>
            <person name="van der Klei I.J."/>
            <person name="van Peij N.N.M.E."/>
            <person name="Veenhuis M."/>
            <person name="von Doehren H."/>
            <person name="Wagner C."/>
            <person name="Wortman J.R."/>
            <person name="Bovenberg R.A.L."/>
        </authorList>
    </citation>
    <scope>NUCLEOTIDE SEQUENCE [LARGE SCALE GENOMIC DNA]</scope>
    <source>
        <strain evidence="2">ATCC 28089 / DSM 1075 / NRRL 1951 / Wisconsin 54-1255</strain>
    </source>
</reference>
<evidence type="ECO:0000313" key="2">
    <source>
        <dbReference type="Proteomes" id="UP000000724"/>
    </source>
</evidence>
<dbReference type="VEuPathDB" id="FungiDB:PCH_Pc20g12000"/>
<dbReference type="OMA" id="WGVIRST"/>
<accession>B6HDL2</accession>
<proteinExistence type="predicted"/>
<dbReference type="AlphaFoldDB" id="B6HDL2"/>
<protein>
    <submittedName>
        <fullName evidence="1">Uncharacterized protein</fullName>
    </submittedName>
</protein>
<name>B6HDL2_PENRW</name>
<evidence type="ECO:0000313" key="1">
    <source>
        <dbReference type="EMBL" id="CAP86529.1"/>
    </source>
</evidence>
<keyword evidence="2" id="KW-1185">Reference proteome</keyword>
<dbReference type="HOGENOM" id="CLU_523862_0_0_1"/>
<sequence length="520" mass="57404">MEVEDLATANLSWDLSKGPVPHQLQEKAVDHYLLEVLGYNNGANHTTLRLVFERPQVHRSPYAPVNTQGVRMELELQDDTGLGPAEGQLVVTTFTFTGAHRRACVSHGLLVKSGRTVSDFINVAKKVNLTPCDFNSVDSGAAGCRDFMSLSTFYSLRPKDEALADLSLTWGTYTQRDIEVNVSHNRFFQAKWMEITRNVFGKSEQNEEFTRITLNLFVASHHCVTSHPDNASPDLDATDLHLTAERLLHCGLVIYKGGKYDLIVPDYSLWYGIEKDVALGGVLVEDASGAAATTRVSQILGYMGQEISFGERVNLLEQTHQKELMAAKAHYEGRLAEATVAFKAAFIPEGNQATVQSGWSCAGCCYNSNASACSFRAEPPDWLIARACHVDSPQRICPISSFWGVIRSTLTATVSYTHHGPPKIPPRWFGFTEYLSWSSPNCSPHRAPREGKALKGELAKSLELDQLRAANATAADLLAKHEAQERLDGEMESETRSYVEYNMDDPDLSPALVVHLGKSV</sequence>
<gene>
    <name evidence="1" type="ORF">Pc20g12000</name>
    <name evidence="1" type="ORF">PCH_Pc20g12000</name>
</gene>